<dbReference type="AlphaFoldDB" id="A0A1E7YPQ3"/>
<reference evidence="1 2" key="1">
    <citation type="submission" date="2016-06" db="EMBL/GenBank/DDBJ databases">
        <title>Gene turnover analysis identifies the evolutionary adaptation of the extremophile Acidithiobacillus caldus.</title>
        <authorList>
            <person name="Zhang X."/>
        </authorList>
    </citation>
    <scope>NUCLEOTIDE SEQUENCE [LARGE SCALE GENOMIC DNA]</scope>
    <source>
        <strain evidence="1 2">DX</strain>
    </source>
</reference>
<dbReference type="Proteomes" id="UP000175616">
    <property type="component" value="Unassembled WGS sequence"/>
</dbReference>
<dbReference type="SUPFAM" id="SSF54611">
    <property type="entry name" value="SecB-like"/>
    <property type="match status" value="1"/>
</dbReference>
<accession>A0A1E7YPQ3</accession>
<dbReference type="RefSeq" id="WP_014003205.1">
    <property type="nucleotide sequence ID" value="NZ_LZYE01000061.1"/>
</dbReference>
<proteinExistence type="predicted"/>
<name>A0A1E7YPQ3_9PROT</name>
<sequence>MRLIPATKTKKLLVDCLSTHIVGRRYELRTDFQILAETNFVDAYTVLLSTRFRVIADGQDQVIGEVVTAGKWVDQNLLQLPAERIDQVNFVVVPSHLLLYTRPLVERLLSSVGYPGYPIPGQDFSIFMEQEKQKRPPIPRPIVGTKQVRGNECAA</sequence>
<dbReference type="GeneID" id="92931975"/>
<dbReference type="Gene3D" id="3.10.420.10">
    <property type="entry name" value="SecB-like"/>
    <property type="match status" value="1"/>
</dbReference>
<dbReference type="EMBL" id="LZYE01000061">
    <property type="protein sequence ID" value="OFC37958.1"/>
    <property type="molecule type" value="Genomic_DNA"/>
</dbReference>
<evidence type="ECO:0000313" key="2">
    <source>
        <dbReference type="Proteomes" id="UP000175616"/>
    </source>
</evidence>
<evidence type="ECO:0008006" key="3">
    <source>
        <dbReference type="Google" id="ProtNLM"/>
    </source>
</evidence>
<gene>
    <name evidence="1" type="ORF">BAE27_03165</name>
</gene>
<organism evidence="1 2">
    <name type="scientific">Acidithiobacillus caldus</name>
    <dbReference type="NCBI Taxonomy" id="33059"/>
    <lineage>
        <taxon>Bacteria</taxon>
        <taxon>Pseudomonadati</taxon>
        <taxon>Pseudomonadota</taxon>
        <taxon>Acidithiobacillia</taxon>
        <taxon>Acidithiobacillales</taxon>
        <taxon>Acidithiobacillaceae</taxon>
        <taxon>Acidithiobacillus</taxon>
    </lineage>
</organism>
<comment type="caution">
    <text evidence="1">The sequence shown here is derived from an EMBL/GenBank/DDBJ whole genome shotgun (WGS) entry which is preliminary data.</text>
</comment>
<dbReference type="InterPro" id="IPR035958">
    <property type="entry name" value="SecB-like_sf"/>
</dbReference>
<evidence type="ECO:0000313" key="1">
    <source>
        <dbReference type="EMBL" id="OFC37958.1"/>
    </source>
</evidence>
<protein>
    <recommendedName>
        <fullName evidence="3">Preprotein translocase subunit SecB</fullName>
    </recommendedName>
</protein>